<dbReference type="InterPro" id="IPR050282">
    <property type="entry name" value="Cycloisomerase_2"/>
</dbReference>
<evidence type="ECO:0000256" key="2">
    <source>
        <dbReference type="ARBA" id="ARBA00022526"/>
    </source>
</evidence>
<dbReference type="InterPro" id="IPR015943">
    <property type="entry name" value="WD40/YVTN_repeat-like_dom_sf"/>
</dbReference>
<dbReference type="PANTHER" id="PTHR30344">
    <property type="entry name" value="6-PHOSPHOGLUCONOLACTONASE-RELATED"/>
    <property type="match status" value="1"/>
</dbReference>
<organism evidence="3 4">
    <name type="scientific">Paraburkholderia silviterrae</name>
    <dbReference type="NCBI Taxonomy" id="2528715"/>
    <lineage>
        <taxon>Bacteria</taxon>
        <taxon>Pseudomonadati</taxon>
        <taxon>Pseudomonadota</taxon>
        <taxon>Betaproteobacteria</taxon>
        <taxon>Burkholderiales</taxon>
        <taxon>Burkholderiaceae</taxon>
        <taxon>Paraburkholderia</taxon>
    </lineage>
</organism>
<evidence type="ECO:0000256" key="1">
    <source>
        <dbReference type="ARBA" id="ARBA00005564"/>
    </source>
</evidence>
<proteinExistence type="inferred from homology"/>
<dbReference type="Pfam" id="PF10282">
    <property type="entry name" value="Lactonase"/>
    <property type="match status" value="1"/>
</dbReference>
<dbReference type="GO" id="GO:0017057">
    <property type="term" value="F:6-phosphogluconolactonase activity"/>
    <property type="evidence" value="ECO:0007669"/>
    <property type="project" value="TreeGrafter"/>
</dbReference>
<dbReference type="GO" id="GO:0006006">
    <property type="term" value="P:glucose metabolic process"/>
    <property type="evidence" value="ECO:0007669"/>
    <property type="project" value="UniProtKB-KW"/>
</dbReference>
<evidence type="ECO:0000313" key="3">
    <source>
        <dbReference type="EMBL" id="TDG26062.1"/>
    </source>
</evidence>
<dbReference type="Proteomes" id="UP000295722">
    <property type="component" value="Unassembled WGS sequence"/>
</dbReference>
<evidence type="ECO:0000313" key="4">
    <source>
        <dbReference type="Proteomes" id="UP000295722"/>
    </source>
</evidence>
<dbReference type="RefSeq" id="WP_133193115.1">
    <property type="nucleotide sequence ID" value="NZ_JBHUCW010000001.1"/>
</dbReference>
<dbReference type="InterPro" id="IPR019405">
    <property type="entry name" value="Lactonase_7-beta_prop"/>
</dbReference>
<dbReference type="SUPFAM" id="SSF51004">
    <property type="entry name" value="C-terminal (heme d1) domain of cytochrome cd1-nitrite reductase"/>
    <property type="match status" value="1"/>
</dbReference>
<dbReference type="AlphaFoldDB" id="A0A4R5MFQ3"/>
<reference evidence="3 4" key="1">
    <citation type="submission" date="2019-03" db="EMBL/GenBank/DDBJ databases">
        <title>Paraburkholderia sp. 4M-K11, isolated from subtropical forest soil.</title>
        <authorList>
            <person name="Gao Z.-H."/>
            <person name="Qiu L.-H."/>
        </authorList>
    </citation>
    <scope>NUCLEOTIDE SEQUENCE [LARGE SCALE GENOMIC DNA]</scope>
    <source>
        <strain evidence="3 4">4M-K11</strain>
    </source>
</reference>
<gene>
    <name evidence="3" type="ORF">EYW47_01490</name>
</gene>
<name>A0A4R5MFQ3_9BURK</name>
<accession>A0A4R5MFQ3</accession>
<keyword evidence="2" id="KW-0119">Carbohydrate metabolism</keyword>
<protein>
    <submittedName>
        <fullName evidence="3">3-carboxymuconate cyclase</fullName>
    </submittedName>
</protein>
<dbReference type="OrthoDB" id="145213at2"/>
<comment type="caution">
    <text evidence="3">The sequence shown here is derived from an EMBL/GenBank/DDBJ whole genome shotgun (WGS) entry which is preliminary data.</text>
</comment>
<dbReference type="Gene3D" id="2.130.10.10">
    <property type="entry name" value="YVTN repeat-like/Quinoprotein amine dehydrogenase"/>
    <property type="match status" value="2"/>
</dbReference>
<sequence>MRTSSCIRYGYESRTTDQKSVRDSHDLFCGIRFVICQPMEPSMKSDRLFPRAARKNFIFAITAALALPSISWADSDIDPAGAVFVMSNQPTGNAVLAYSRDANGQLVYQATYPTGGKGAGTGADPLGSQGALVLSSGFLFAVNAGSNDVSMFKVEGTKLTLLDREPSAGQTPVSVAVKGFIAYVVNAGGTPNISGFFVDGFGKRLIPLPNSLRPVAGGASAQPGQIGFAPESDELLVTEKGTQLIDTYHVDPAGYAKGPVRHASSGVTPFGFSVTRRGYAVVAAAGSGSVASYDIERNQDLTPVSNVPLGQTAPCWLVTTGDGRYAYTANAGSSSISSLRVNADGTTQLINPTAAIVSTPLDLALSANSKFLYVREGDGAVSGFSVSPDGSLNPIGAVTGLPSGAQGIAAR</sequence>
<dbReference type="InterPro" id="IPR011048">
    <property type="entry name" value="Haem_d1_sf"/>
</dbReference>
<keyword evidence="2" id="KW-0313">Glucose metabolism</keyword>
<dbReference type="EMBL" id="SMRP01000001">
    <property type="protein sequence ID" value="TDG26062.1"/>
    <property type="molecule type" value="Genomic_DNA"/>
</dbReference>
<comment type="similarity">
    <text evidence="1">Belongs to the cycloisomerase 2 family.</text>
</comment>
<keyword evidence="4" id="KW-1185">Reference proteome</keyword>
<dbReference type="PANTHER" id="PTHR30344:SF1">
    <property type="entry name" value="6-PHOSPHOGLUCONOLACTONASE"/>
    <property type="match status" value="1"/>
</dbReference>